<gene>
    <name evidence="3" type="ORF">KSP39_PZI010566</name>
</gene>
<sequence>MEDLARTYKVCKCEELQKILQKESIHQNVTKIREYCLDTMACNFEAFAETWEFRAMLLMLPPPFGDSSLRSNHPSAPGSMCFSNQGNHLDDLREKWFEAVGADLDKRFPRRVCRAVLCGCAQVSPSSTWIFG</sequence>
<dbReference type="PANTHER" id="PTHR46231:SF1">
    <property type="entry name" value="ANKYRIN REPEAT AND BTB_POZ DOMAIN-CONTAINING PROTEIN 1"/>
    <property type="match status" value="1"/>
</dbReference>
<dbReference type="GO" id="GO:0000151">
    <property type="term" value="C:ubiquitin ligase complex"/>
    <property type="evidence" value="ECO:0007669"/>
    <property type="project" value="TreeGrafter"/>
</dbReference>
<keyword evidence="2" id="KW-0040">ANK repeat</keyword>
<reference evidence="3 4" key="1">
    <citation type="journal article" date="2022" name="Nat. Plants">
        <title>Genomes of leafy and leafless Platanthera orchids illuminate the evolution of mycoheterotrophy.</title>
        <authorList>
            <person name="Li M.H."/>
            <person name="Liu K.W."/>
            <person name="Li Z."/>
            <person name="Lu H.C."/>
            <person name="Ye Q.L."/>
            <person name="Zhang D."/>
            <person name="Wang J.Y."/>
            <person name="Li Y.F."/>
            <person name="Zhong Z.M."/>
            <person name="Liu X."/>
            <person name="Yu X."/>
            <person name="Liu D.K."/>
            <person name="Tu X.D."/>
            <person name="Liu B."/>
            <person name="Hao Y."/>
            <person name="Liao X.Y."/>
            <person name="Jiang Y.T."/>
            <person name="Sun W.H."/>
            <person name="Chen J."/>
            <person name="Chen Y.Q."/>
            <person name="Ai Y."/>
            <person name="Zhai J.W."/>
            <person name="Wu S.S."/>
            <person name="Zhou Z."/>
            <person name="Hsiao Y.Y."/>
            <person name="Wu W.L."/>
            <person name="Chen Y.Y."/>
            <person name="Lin Y.F."/>
            <person name="Hsu J.L."/>
            <person name="Li C.Y."/>
            <person name="Wang Z.W."/>
            <person name="Zhao X."/>
            <person name="Zhong W.Y."/>
            <person name="Ma X.K."/>
            <person name="Ma L."/>
            <person name="Huang J."/>
            <person name="Chen G.Z."/>
            <person name="Huang M.Z."/>
            <person name="Huang L."/>
            <person name="Peng D.H."/>
            <person name="Luo Y.B."/>
            <person name="Zou S.Q."/>
            <person name="Chen S.P."/>
            <person name="Lan S."/>
            <person name="Tsai W.C."/>
            <person name="Van de Peer Y."/>
            <person name="Liu Z.J."/>
        </authorList>
    </citation>
    <scope>NUCLEOTIDE SEQUENCE [LARGE SCALE GENOMIC DNA]</scope>
    <source>
        <strain evidence="3">Lor287</strain>
    </source>
</reference>
<comment type="caution">
    <text evidence="3">The sequence shown here is derived from an EMBL/GenBank/DDBJ whole genome shotgun (WGS) entry which is preliminary data.</text>
</comment>
<dbReference type="Proteomes" id="UP001418222">
    <property type="component" value="Unassembled WGS sequence"/>
</dbReference>
<evidence type="ECO:0000256" key="1">
    <source>
        <dbReference type="ARBA" id="ARBA00022737"/>
    </source>
</evidence>
<dbReference type="PANTHER" id="PTHR46231">
    <property type="entry name" value="ANKYRIN REPEAT AND BTB/POZ DOMAIN-CONTAINING PROTEIN 1"/>
    <property type="match status" value="1"/>
</dbReference>
<evidence type="ECO:0000256" key="2">
    <source>
        <dbReference type="ARBA" id="ARBA00023043"/>
    </source>
</evidence>
<dbReference type="InterPro" id="IPR044515">
    <property type="entry name" value="ABTB1"/>
</dbReference>
<keyword evidence="4" id="KW-1185">Reference proteome</keyword>
<keyword evidence="1" id="KW-0677">Repeat</keyword>
<proteinExistence type="predicted"/>
<organism evidence="3 4">
    <name type="scientific">Platanthera zijinensis</name>
    <dbReference type="NCBI Taxonomy" id="2320716"/>
    <lineage>
        <taxon>Eukaryota</taxon>
        <taxon>Viridiplantae</taxon>
        <taxon>Streptophyta</taxon>
        <taxon>Embryophyta</taxon>
        <taxon>Tracheophyta</taxon>
        <taxon>Spermatophyta</taxon>
        <taxon>Magnoliopsida</taxon>
        <taxon>Liliopsida</taxon>
        <taxon>Asparagales</taxon>
        <taxon>Orchidaceae</taxon>
        <taxon>Orchidoideae</taxon>
        <taxon>Orchideae</taxon>
        <taxon>Orchidinae</taxon>
        <taxon>Platanthera</taxon>
    </lineage>
</organism>
<evidence type="ECO:0000313" key="4">
    <source>
        <dbReference type="Proteomes" id="UP001418222"/>
    </source>
</evidence>
<dbReference type="GO" id="GO:0005737">
    <property type="term" value="C:cytoplasm"/>
    <property type="evidence" value="ECO:0007669"/>
    <property type="project" value="TreeGrafter"/>
</dbReference>
<dbReference type="AlphaFoldDB" id="A0AAP0BI22"/>
<evidence type="ECO:0000313" key="3">
    <source>
        <dbReference type="EMBL" id="KAK8940714.1"/>
    </source>
</evidence>
<accession>A0AAP0BI22</accession>
<dbReference type="EMBL" id="JBBWWQ010000008">
    <property type="protein sequence ID" value="KAK8940714.1"/>
    <property type="molecule type" value="Genomic_DNA"/>
</dbReference>
<name>A0AAP0BI22_9ASPA</name>
<protein>
    <submittedName>
        <fullName evidence="3">BTB/POZ domain-containing protein</fullName>
    </submittedName>
</protein>